<organism evidence="1 2">
    <name type="scientific">Mycena rosella</name>
    <name type="common">Pink bonnet</name>
    <name type="synonym">Agaricus rosellus</name>
    <dbReference type="NCBI Taxonomy" id="1033263"/>
    <lineage>
        <taxon>Eukaryota</taxon>
        <taxon>Fungi</taxon>
        <taxon>Dikarya</taxon>
        <taxon>Basidiomycota</taxon>
        <taxon>Agaricomycotina</taxon>
        <taxon>Agaricomycetes</taxon>
        <taxon>Agaricomycetidae</taxon>
        <taxon>Agaricales</taxon>
        <taxon>Marasmiineae</taxon>
        <taxon>Mycenaceae</taxon>
        <taxon>Mycena</taxon>
    </lineage>
</organism>
<accession>A0AAD7GSV3</accession>
<dbReference type="AlphaFoldDB" id="A0AAD7GSV3"/>
<evidence type="ECO:0000313" key="1">
    <source>
        <dbReference type="EMBL" id="KAJ7704419.1"/>
    </source>
</evidence>
<protein>
    <submittedName>
        <fullName evidence="1">Uncharacterized protein</fullName>
    </submittedName>
</protein>
<reference evidence="1" key="1">
    <citation type="submission" date="2023-03" db="EMBL/GenBank/DDBJ databases">
        <title>Massive genome expansion in bonnet fungi (Mycena s.s.) driven by repeated elements and novel gene families across ecological guilds.</title>
        <authorList>
            <consortium name="Lawrence Berkeley National Laboratory"/>
            <person name="Harder C.B."/>
            <person name="Miyauchi S."/>
            <person name="Viragh M."/>
            <person name="Kuo A."/>
            <person name="Thoen E."/>
            <person name="Andreopoulos B."/>
            <person name="Lu D."/>
            <person name="Skrede I."/>
            <person name="Drula E."/>
            <person name="Henrissat B."/>
            <person name="Morin E."/>
            <person name="Kohler A."/>
            <person name="Barry K."/>
            <person name="LaButti K."/>
            <person name="Morin E."/>
            <person name="Salamov A."/>
            <person name="Lipzen A."/>
            <person name="Mereny Z."/>
            <person name="Hegedus B."/>
            <person name="Baldrian P."/>
            <person name="Stursova M."/>
            <person name="Weitz H."/>
            <person name="Taylor A."/>
            <person name="Grigoriev I.V."/>
            <person name="Nagy L.G."/>
            <person name="Martin F."/>
            <person name="Kauserud H."/>
        </authorList>
    </citation>
    <scope>NUCLEOTIDE SEQUENCE</scope>
    <source>
        <strain evidence="1">CBHHK067</strain>
    </source>
</reference>
<keyword evidence="2" id="KW-1185">Reference proteome</keyword>
<dbReference type="Proteomes" id="UP001221757">
    <property type="component" value="Unassembled WGS sequence"/>
</dbReference>
<sequence>MWESCHYGAYPPFNRCALESRHYGRHFPCRDIQFHLGRHYHDWLYNHDNYCHSIFQQHLLEKQSTFWIRRSTGRLCAELVPPIVPVDLGSWWLAGISKGPDYLGASQMEDMVANFLTLEDYHHICWFHLVQYRWFHTGSLSLNVNLGAVFCCSSSNKLEESIEIGSLPDMEIVCYPWNTGRAVGEAMEDGWTRFKCSDTLAQSSELYFRPPRDHVQFR</sequence>
<proteinExistence type="predicted"/>
<evidence type="ECO:0000313" key="2">
    <source>
        <dbReference type="Proteomes" id="UP001221757"/>
    </source>
</evidence>
<dbReference type="EMBL" id="JARKIE010000010">
    <property type="protein sequence ID" value="KAJ7704419.1"/>
    <property type="molecule type" value="Genomic_DNA"/>
</dbReference>
<name>A0AAD7GSV3_MYCRO</name>
<gene>
    <name evidence="1" type="ORF">B0H17DRAFT_10687</name>
</gene>
<comment type="caution">
    <text evidence="1">The sequence shown here is derived from an EMBL/GenBank/DDBJ whole genome shotgun (WGS) entry which is preliminary data.</text>
</comment>